<keyword evidence="2" id="KW-0812">Transmembrane</keyword>
<sequence>MRLVDAQARWLLALFLLACGYAFAQPVVPDLGADPLGWLRMMAGNPVALGLVVFGLVETWKRNAARREPPLNWQPWRWWTLAFLIGMGSSVALSFGAGLLPGGAPLTLADLPTALLNGVLAGVVAIAGRDGTRTVLGWIWPAGGAGSAAVQAGGTGPATLPVGQGEGEPDAPPASAFQAAETTRLPLGLLGHSQQPVTPERTLMPAVLASLRQVLAESLPEWLTAAQASELAVELTPVIADLADGRAYLSAEDREQVLNVLQGALVEVA</sequence>
<reference evidence="4 5" key="1">
    <citation type="submission" date="2017-05" db="EMBL/GenBank/DDBJ databases">
        <title>De novo genome assembly of Deniococcus indicus strain DR1.</title>
        <authorList>
            <person name="Chauhan D."/>
            <person name="Yennamalli R.M."/>
            <person name="Priyadarshini R."/>
        </authorList>
    </citation>
    <scope>NUCLEOTIDE SEQUENCE [LARGE SCALE GENOMIC DNA]</scope>
    <source>
        <strain evidence="4 5">DR1</strain>
    </source>
</reference>
<keyword evidence="3" id="KW-0732">Signal</keyword>
<comment type="caution">
    <text evidence="4">The sequence shown here is derived from an EMBL/GenBank/DDBJ whole genome shotgun (WGS) entry which is preliminary data.</text>
</comment>
<feature type="transmembrane region" description="Helical" evidence="2">
    <location>
        <begin position="40"/>
        <end position="57"/>
    </location>
</feature>
<keyword evidence="2" id="KW-1133">Transmembrane helix</keyword>
<evidence type="ECO:0000313" key="4">
    <source>
        <dbReference type="EMBL" id="OWL95456.1"/>
    </source>
</evidence>
<feature type="signal peptide" evidence="3">
    <location>
        <begin position="1"/>
        <end position="24"/>
    </location>
</feature>
<dbReference type="AlphaFoldDB" id="A0A246BKI4"/>
<evidence type="ECO:0000256" key="3">
    <source>
        <dbReference type="SAM" id="SignalP"/>
    </source>
</evidence>
<evidence type="ECO:0000313" key="5">
    <source>
        <dbReference type="Proteomes" id="UP000197208"/>
    </source>
</evidence>
<dbReference type="EMBL" id="NHMK01000016">
    <property type="protein sequence ID" value="OWL95456.1"/>
    <property type="molecule type" value="Genomic_DNA"/>
</dbReference>
<gene>
    <name evidence="4" type="ORF">CBQ26_11895</name>
</gene>
<evidence type="ECO:0000256" key="1">
    <source>
        <dbReference type="SAM" id="MobiDB-lite"/>
    </source>
</evidence>
<keyword evidence="5" id="KW-1185">Reference proteome</keyword>
<feature type="region of interest" description="Disordered" evidence="1">
    <location>
        <begin position="152"/>
        <end position="177"/>
    </location>
</feature>
<organism evidence="4 5">
    <name type="scientific">Deinococcus indicus</name>
    <dbReference type="NCBI Taxonomy" id="223556"/>
    <lineage>
        <taxon>Bacteria</taxon>
        <taxon>Thermotogati</taxon>
        <taxon>Deinococcota</taxon>
        <taxon>Deinococci</taxon>
        <taxon>Deinococcales</taxon>
        <taxon>Deinococcaceae</taxon>
        <taxon>Deinococcus</taxon>
    </lineage>
</organism>
<feature type="transmembrane region" description="Helical" evidence="2">
    <location>
        <begin position="78"/>
        <end position="100"/>
    </location>
</feature>
<evidence type="ECO:0000256" key="2">
    <source>
        <dbReference type="SAM" id="Phobius"/>
    </source>
</evidence>
<dbReference type="Proteomes" id="UP000197208">
    <property type="component" value="Unassembled WGS sequence"/>
</dbReference>
<feature type="transmembrane region" description="Helical" evidence="2">
    <location>
        <begin position="106"/>
        <end position="127"/>
    </location>
</feature>
<keyword evidence="2" id="KW-0472">Membrane</keyword>
<protein>
    <submittedName>
        <fullName evidence="4">Uncharacterized protein</fullName>
    </submittedName>
</protein>
<feature type="chain" id="PRO_5012534976" evidence="3">
    <location>
        <begin position="25"/>
        <end position="269"/>
    </location>
</feature>
<proteinExistence type="predicted"/>
<accession>A0A246BKI4</accession>
<name>A0A246BKI4_9DEIO</name>